<proteinExistence type="predicted"/>
<organism evidence="1 2">
    <name type="scientific">Funneliformis geosporum</name>
    <dbReference type="NCBI Taxonomy" id="1117311"/>
    <lineage>
        <taxon>Eukaryota</taxon>
        <taxon>Fungi</taxon>
        <taxon>Fungi incertae sedis</taxon>
        <taxon>Mucoromycota</taxon>
        <taxon>Glomeromycotina</taxon>
        <taxon>Glomeromycetes</taxon>
        <taxon>Glomerales</taxon>
        <taxon>Glomeraceae</taxon>
        <taxon>Funneliformis</taxon>
    </lineage>
</organism>
<evidence type="ECO:0000313" key="1">
    <source>
        <dbReference type="EMBL" id="CAI2165379.1"/>
    </source>
</evidence>
<comment type="caution">
    <text evidence="1">The sequence shown here is derived from an EMBL/GenBank/DDBJ whole genome shotgun (WGS) entry which is preliminary data.</text>
</comment>
<dbReference type="Proteomes" id="UP001153678">
    <property type="component" value="Unassembled WGS sequence"/>
</dbReference>
<keyword evidence="2" id="KW-1185">Reference proteome</keyword>
<dbReference type="AlphaFoldDB" id="A0A9W4SEG8"/>
<dbReference type="EMBL" id="CAMKVN010000219">
    <property type="protein sequence ID" value="CAI2165379.1"/>
    <property type="molecule type" value="Genomic_DNA"/>
</dbReference>
<evidence type="ECO:0000313" key="2">
    <source>
        <dbReference type="Proteomes" id="UP001153678"/>
    </source>
</evidence>
<sequence>MFPITRLHFGGIQPIEFKKNNLYKRNEDYLNRTILIAPNNINSVHEITGVKKVQEEKVSKLESLIQYEYTEYKPFSVVPSASSSWPDISCSRTTYTFIFPSQSVNYAVPRKDLNKLLAPVIIQGAGLVDGFNTLKNQLCLSTQN</sequence>
<accession>A0A9W4SEG8</accession>
<protein>
    <submittedName>
        <fullName evidence="1">7130_t:CDS:1</fullName>
    </submittedName>
</protein>
<name>A0A9W4SEG8_9GLOM</name>
<reference evidence="1" key="1">
    <citation type="submission" date="2022-08" db="EMBL/GenBank/DDBJ databases">
        <authorList>
            <person name="Kallberg Y."/>
            <person name="Tangrot J."/>
            <person name="Rosling A."/>
        </authorList>
    </citation>
    <scope>NUCLEOTIDE SEQUENCE</scope>
    <source>
        <strain evidence="1">Wild A</strain>
    </source>
</reference>
<gene>
    <name evidence="1" type="ORF">FWILDA_LOCUS2042</name>
</gene>